<name>A0A484MJ81_9ASTE</name>
<proteinExistence type="predicted"/>
<dbReference type="InterPro" id="IPR001680">
    <property type="entry name" value="WD40_rpt"/>
</dbReference>
<dbReference type="InterPro" id="IPR053053">
    <property type="entry name" value="WD_repeat_protein"/>
</dbReference>
<feature type="region of interest" description="Disordered" evidence="2">
    <location>
        <begin position="1"/>
        <end position="70"/>
    </location>
</feature>
<feature type="region of interest" description="Disordered" evidence="2">
    <location>
        <begin position="82"/>
        <end position="101"/>
    </location>
</feature>
<accession>A0A484MJ81</accession>
<evidence type="ECO:0000256" key="2">
    <source>
        <dbReference type="SAM" id="MobiDB-lite"/>
    </source>
</evidence>
<dbReference type="EMBL" id="OOIL02003702">
    <property type="protein sequence ID" value="VFQ89021.1"/>
    <property type="molecule type" value="Genomic_DNA"/>
</dbReference>
<protein>
    <submittedName>
        <fullName evidence="3">Uncharacterized protein</fullName>
    </submittedName>
</protein>
<feature type="compositionally biased region" description="Polar residues" evidence="2">
    <location>
        <begin position="82"/>
        <end position="94"/>
    </location>
</feature>
<gene>
    <name evidence="3" type="ORF">CCAM_LOCUS30797</name>
</gene>
<evidence type="ECO:0000313" key="4">
    <source>
        <dbReference type="Proteomes" id="UP000595140"/>
    </source>
</evidence>
<reference evidence="3 4" key="1">
    <citation type="submission" date="2018-04" db="EMBL/GenBank/DDBJ databases">
        <authorList>
            <person name="Vogel A."/>
        </authorList>
    </citation>
    <scope>NUCLEOTIDE SEQUENCE [LARGE SCALE GENOMIC DNA]</scope>
</reference>
<dbReference type="PANTHER" id="PTHR44566">
    <property type="entry name" value="TRANSDUCIN/WD40 REPEAT-LIKE SUPERFAMILY PROTEIN"/>
    <property type="match status" value="1"/>
</dbReference>
<dbReference type="InterPro" id="IPR015943">
    <property type="entry name" value="WD40/YVTN_repeat-like_dom_sf"/>
</dbReference>
<dbReference type="InterPro" id="IPR036322">
    <property type="entry name" value="WD40_repeat_dom_sf"/>
</dbReference>
<dbReference type="Pfam" id="PF00400">
    <property type="entry name" value="WD40"/>
    <property type="match status" value="4"/>
</dbReference>
<dbReference type="Proteomes" id="UP000595140">
    <property type="component" value="Unassembled WGS sequence"/>
</dbReference>
<dbReference type="PROSITE" id="PS50294">
    <property type="entry name" value="WD_REPEATS_REGION"/>
    <property type="match status" value="1"/>
</dbReference>
<evidence type="ECO:0000256" key="1">
    <source>
        <dbReference type="PROSITE-ProRule" id="PRU00221"/>
    </source>
</evidence>
<dbReference type="PROSITE" id="PS50082">
    <property type="entry name" value="WD_REPEATS_2"/>
    <property type="match status" value="2"/>
</dbReference>
<keyword evidence="1" id="KW-0853">WD repeat</keyword>
<keyword evidence="4" id="KW-1185">Reference proteome</keyword>
<dbReference type="PANTHER" id="PTHR44566:SF1">
    <property type="entry name" value="WD REPEAT-CONTAINING PROTEIN 25"/>
    <property type="match status" value="1"/>
</dbReference>
<organism evidence="3 4">
    <name type="scientific">Cuscuta campestris</name>
    <dbReference type="NCBI Taxonomy" id="132261"/>
    <lineage>
        <taxon>Eukaryota</taxon>
        <taxon>Viridiplantae</taxon>
        <taxon>Streptophyta</taxon>
        <taxon>Embryophyta</taxon>
        <taxon>Tracheophyta</taxon>
        <taxon>Spermatophyta</taxon>
        <taxon>Magnoliopsida</taxon>
        <taxon>eudicotyledons</taxon>
        <taxon>Gunneridae</taxon>
        <taxon>Pentapetalae</taxon>
        <taxon>asterids</taxon>
        <taxon>lamiids</taxon>
        <taxon>Solanales</taxon>
        <taxon>Convolvulaceae</taxon>
        <taxon>Cuscuteae</taxon>
        <taxon>Cuscuta</taxon>
        <taxon>Cuscuta subgen. Grammica</taxon>
        <taxon>Cuscuta sect. Cleistogrammica</taxon>
    </lineage>
</organism>
<dbReference type="AlphaFoldDB" id="A0A484MJ81"/>
<dbReference type="SUPFAM" id="SSF50978">
    <property type="entry name" value="WD40 repeat-like"/>
    <property type="match status" value="1"/>
</dbReference>
<evidence type="ECO:0000313" key="3">
    <source>
        <dbReference type="EMBL" id="VFQ89021.1"/>
    </source>
</evidence>
<feature type="repeat" description="WD" evidence="1">
    <location>
        <begin position="137"/>
        <end position="179"/>
    </location>
</feature>
<dbReference type="SMART" id="SM00320">
    <property type="entry name" value="WD40"/>
    <property type="match status" value="6"/>
</dbReference>
<dbReference type="OrthoDB" id="256303at2759"/>
<feature type="repeat" description="WD" evidence="1">
    <location>
        <begin position="223"/>
        <end position="265"/>
    </location>
</feature>
<sequence length="438" mass="48086">MDLLSKAYSCALDEDEDGHPGAGRTTNGWNRPQKRARPDPSMDPGLKPLQVFHPNVSPNSPSVDGPIPGRYISKRERSALASSSLGSIPNQSPSPVSPALGPISISDLPQNILSALRHHSNIDKSSCQVPERLSIALDGHTRSVNAVQWSKNHPHLLASAGMDQTVCIWSVWSRDSKKVRIFNHHAAAVKDVKWSNNGHSVLSCGYDCSSRLIDVEKGVESQVFKEDQVVGVVKFHPHNFNLFISGGSRGGLKLWDVRTGKVVHQYKRNLGPILDVEFTGDAKQLISSSDVSGSNISENSIIIWDISREIPLSNQVYSEAYTCPSVRCHPSDPYFIAQSNGNYIAIFSTTPPFRLDKYKRYESHSVSGFPIKCNFNSNGSIVVCGSSDGHIYFYDSKSCVLKKKLKAHGQACIDVAFHPMIPNVVASCSWNGDVFVFE</sequence>
<dbReference type="Gene3D" id="2.130.10.10">
    <property type="entry name" value="YVTN repeat-like/Quinoprotein amine dehydrogenase"/>
    <property type="match status" value="1"/>
</dbReference>